<dbReference type="PANTHER" id="PTHR30137">
    <property type="entry name" value="LUCIFERASE-LIKE MONOOXYGENASE"/>
    <property type="match status" value="1"/>
</dbReference>
<reference evidence="4 5" key="1">
    <citation type="submission" date="2020-04" db="EMBL/GenBank/DDBJ databases">
        <title>Rhodospirillaceae bacterium KN72 isolated from deep sea.</title>
        <authorList>
            <person name="Zhang D.-C."/>
        </authorList>
    </citation>
    <scope>NUCLEOTIDE SEQUENCE [LARGE SCALE GENOMIC DNA]</scope>
    <source>
        <strain evidence="4 5">KN72</strain>
    </source>
</reference>
<dbReference type="PANTHER" id="PTHR30137:SF8">
    <property type="entry name" value="BLR5498 PROTEIN"/>
    <property type="match status" value="1"/>
</dbReference>
<dbReference type="GO" id="GO:0004497">
    <property type="term" value="F:monooxygenase activity"/>
    <property type="evidence" value="ECO:0007669"/>
    <property type="project" value="UniProtKB-KW"/>
</dbReference>
<proteinExistence type="predicted"/>
<organism evidence="4 5">
    <name type="scientific">Pacificispira spongiicola</name>
    <dbReference type="NCBI Taxonomy" id="2729598"/>
    <lineage>
        <taxon>Bacteria</taxon>
        <taxon>Pseudomonadati</taxon>
        <taxon>Pseudomonadota</taxon>
        <taxon>Alphaproteobacteria</taxon>
        <taxon>Rhodospirillales</taxon>
        <taxon>Rhodospirillaceae</taxon>
        <taxon>Pacificispira</taxon>
    </lineage>
</organism>
<dbReference type="SUPFAM" id="SSF51679">
    <property type="entry name" value="Bacterial luciferase-like"/>
    <property type="match status" value="1"/>
</dbReference>
<evidence type="ECO:0000256" key="2">
    <source>
        <dbReference type="ARBA" id="ARBA00023033"/>
    </source>
</evidence>
<dbReference type="AlphaFoldDB" id="A0A7Y0HFI7"/>
<protein>
    <submittedName>
        <fullName evidence="4">LLM class flavin-dependent oxidoreductase</fullName>
    </submittedName>
</protein>
<dbReference type="InterPro" id="IPR050766">
    <property type="entry name" value="Bact_Lucif_Oxidored"/>
</dbReference>
<sequence>MEFNYFLTSYMPDTSVGGKRHFDNMVELAQAADRLGFKSVSLPEHHLINLLLMPSPLQMAVKIAAVTKTVDIVTAVAVLPIRDMRLFAGELTQADILCDGRLVLGVGRGAFAYEIERMGVPMDTTRDRLDESLAVLQALLDGENVSWDGTYYQFDPITVMPRPMRPIPMMMAVMVPEGIYHCAKRGFHIQTTVLSATNEALLERVQSFHKGKEAAGEAGKDLKLSLQRVVYCARDNADAREKLHMAYDYYSRFDNVFSGPGIVEGGAIAALPRDQTVEELGQNLLICPPDEMVERLRLYADAGIDEVILSSGIGASHEDSLAAMERFATQVMPHYTGRSALHDAGAAA</sequence>
<dbReference type="InterPro" id="IPR011251">
    <property type="entry name" value="Luciferase-like_dom"/>
</dbReference>
<accession>A0A7Y0HFI7</accession>
<keyword evidence="2" id="KW-0503">Monooxygenase</keyword>
<name>A0A7Y0HFI7_9PROT</name>
<dbReference type="InterPro" id="IPR036661">
    <property type="entry name" value="Luciferase-like_sf"/>
</dbReference>
<comment type="caution">
    <text evidence="4">The sequence shown here is derived from an EMBL/GenBank/DDBJ whole genome shotgun (WGS) entry which is preliminary data.</text>
</comment>
<dbReference type="RefSeq" id="WP_169623601.1">
    <property type="nucleotide sequence ID" value="NZ_JABBNT010000001.1"/>
</dbReference>
<evidence type="ECO:0000313" key="5">
    <source>
        <dbReference type="Proteomes" id="UP000539372"/>
    </source>
</evidence>
<evidence type="ECO:0000259" key="3">
    <source>
        <dbReference type="Pfam" id="PF00296"/>
    </source>
</evidence>
<dbReference type="GO" id="GO:0005829">
    <property type="term" value="C:cytosol"/>
    <property type="evidence" value="ECO:0007669"/>
    <property type="project" value="TreeGrafter"/>
</dbReference>
<feature type="domain" description="Luciferase-like" evidence="3">
    <location>
        <begin position="1"/>
        <end position="305"/>
    </location>
</feature>
<gene>
    <name evidence="4" type="ORF">HH303_02410</name>
</gene>
<evidence type="ECO:0000313" key="4">
    <source>
        <dbReference type="EMBL" id="NMM43314.1"/>
    </source>
</evidence>
<keyword evidence="5" id="KW-1185">Reference proteome</keyword>
<dbReference type="Pfam" id="PF00296">
    <property type="entry name" value="Bac_luciferase"/>
    <property type="match status" value="1"/>
</dbReference>
<keyword evidence="1" id="KW-0560">Oxidoreductase</keyword>
<dbReference type="EMBL" id="JABBNT010000001">
    <property type="protein sequence ID" value="NMM43314.1"/>
    <property type="molecule type" value="Genomic_DNA"/>
</dbReference>
<dbReference type="GO" id="GO:0016705">
    <property type="term" value="F:oxidoreductase activity, acting on paired donors, with incorporation or reduction of molecular oxygen"/>
    <property type="evidence" value="ECO:0007669"/>
    <property type="project" value="InterPro"/>
</dbReference>
<dbReference type="Proteomes" id="UP000539372">
    <property type="component" value="Unassembled WGS sequence"/>
</dbReference>
<dbReference type="Gene3D" id="3.20.20.30">
    <property type="entry name" value="Luciferase-like domain"/>
    <property type="match status" value="1"/>
</dbReference>
<evidence type="ECO:0000256" key="1">
    <source>
        <dbReference type="ARBA" id="ARBA00023002"/>
    </source>
</evidence>